<proteinExistence type="inferred from homology"/>
<name>A0A251VB93_HELAN</name>
<evidence type="ECO:0000259" key="3">
    <source>
        <dbReference type="PROSITE" id="PS51934"/>
    </source>
</evidence>
<keyword evidence="2" id="KW-1133">Transmembrane helix</keyword>
<evidence type="ECO:0000256" key="2">
    <source>
        <dbReference type="SAM" id="Phobius"/>
    </source>
</evidence>
<accession>A0A251VB93</accession>
<evidence type="ECO:0000256" key="1">
    <source>
        <dbReference type="ARBA" id="ARBA00044504"/>
    </source>
</evidence>
<feature type="transmembrane region" description="Helical" evidence="2">
    <location>
        <begin position="16"/>
        <end position="36"/>
    </location>
</feature>
<dbReference type="SUPFAM" id="SSF103473">
    <property type="entry name" value="MFS general substrate transporter"/>
    <property type="match status" value="1"/>
</dbReference>
<gene>
    <name evidence="4" type="ORF">HannXRQ_Chr03g0086441</name>
</gene>
<reference evidence="5" key="1">
    <citation type="journal article" date="2017" name="Nature">
        <title>The sunflower genome provides insights into oil metabolism, flowering and Asterid evolution.</title>
        <authorList>
            <person name="Badouin H."/>
            <person name="Gouzy J."/>
            <person name="Grassa C.J."/>
            <person name="Murat F."/>
            <person name="Staton S.E."/>
            <person name="Cottret L."/>
            <person name="Lelandais-Briere C."/>
            <person name="Owens G.L."/>
            <person name="Carrere S."/>
            <person name="Mayjonade B."/>
            <person name="Legrand L."/>
            <person name="Gill N."/>
            <person name="Kane N.C."/>
            <person name="Bowers J.E."/>
            <person name="Hubner S."/>
            <person name="Bellec A."/>
            <person name="Berard A."/>
            <person name="Berges H."/>
            <person name="Blanchet N."/>
            <person name="Boniface M.C."/>
            <person name="Brunel D."/>
            <person name="Catrice O."/>
            <person name="Chaidir N."/>
            <person name="Claudel C."/>
            <person name="Donnadieu C."/>
            <person name="Faraut T."/>
            <person name="Fievet G."/>
            <person name="Helmstetter N."/>
            <person name="King M."/>
            <person name="Knapp S.J."/>
            <person name="Lai Z."/>
            <person name="Le Paslier M.C."/>
            <person name="Lippi Y."/>
            <person name="Lorenzon L."/>
            <person name="Mandel J.R."/>
            <person name="Marage G."/>
            <person name="Marchand G."/>
            <person name="Marquand E."/>
            <person name="Bret-Mestries E."/>
            <person name="Morien E."/>
            <person name="Nambeesan S."/>
            <person name="Nguyen T."/>
            <person name="Pegot-Espagnet P."/>
            <person name="Pouilly N."/>
            <person name="Raftis F."/>
            <person name="Sallet E."/>
            <person name="Schiex T."/>
            <person name="Thomas J."/>
            <person name="Vandecasteele C."/>
            <person name="Vares D."/>
            <person name="Vear F."/>
            <person name="Vautrin S."/>
            <person name="Crespi M."/>
            <person name="Mangin B."/>
            <person name="Burke J.M."/>
            <person name="Salse J."/>
            <person name="Munos S."/>
            <person name="Vincourt P."/>
            <person name="Rieseberg L.H."/>
            <person name="Langlade N.B."/>
        </authorList>
    </citation>
    <scope>NUCLEOTIDE SEQUENCE [LARGE SCALE GENOMIC DNA]</scope>
    <source>
        <strain evidence="5">cv. SF193</strain>
    </source>
</reference>
<dbReference type="InterPro" id="IPR007053">
    <property type="entry name" value="LRAT_dom"/>
</dbReference>
<dbReference type="STRING" id="4232.A0A251VB93"/>
<feature type="transmembrane region" description="Helical" evidence="2">
    <location>
        <begin position="42"/>
        <end position="64"/>
    </location>
</feature>
<feature type="transmembrane region" description="Helical" evidence="2">
    <location>
        <begin position="76"/>
        <end position="93"/>
    </location>
</feature>
<dbReference type="InParanoid" id="A0A251VB93"/>
<keyword evidence="5" id="KW-1185">Reference proteome</keyword>
<feature type="transmembrane region" description="Helical" evidence="2">
    <location>
        <begin position="99"/>
        <end position="120"/>
    </location>
</feature>
<keyword evidence="2" id="KW-0472">Membrane</keyword>
<sequence>MIIIIRRTVLHTNRLQLIYVAIVGDWLQVPCVYYLGTTCGLGKGYIALIFCAGFVLYMLFGRIVGSLANKKDLKRALIVYWITCILSCITTKLPQNRSTITGCILGGIIVSLLSAFDSWLAANHMYIAPSLDNILELEEVVDPDFLIGNNIMSHRVDQININPGDHIYSWRTAFAYSHHGIYIGGNHVIHYTPRVNDSACLKHPNCGFQKPGSGVVLSCLDCFAGSRSLYLFQYELRPYVHILKFRGGTCTTKWIWTLSPHWKQL</sequence>
<dbReference type="GO" id="GO:0015098">
    <property type="term" value="F:molybdate ion transmembrane transporter activity"/>
    <property type="evidence" value="ECO:0007669"/>
    <property type="project" value="InterPro"/>
</dbReference>
<dbReference type="PROSITE" id="PS51934">
    <property type="entry name" value="LRAT"/>
    <property type="match status" value="1"/>
</dbReference>
<dbReference type="GO" id="GO:0016020">
    <property type="term" value="C:membrane"/>
    <property type="evidence" value="ECO:0007669"/>
    <property type="project" value="InterPro"/>
</dbReference>
<dbReference type="InterPro" id="IPR008509">
    <property type="entry name" value="MOT2/MFSD5"/>
</dbReference>
<protein>
    <submittedName>
        <fullName evidence="4">Putative LRAT-like domain, Molybdate-anion transporter, Major facilitator superfamily domain protein</fullName>
    </submittedName>
</protein>
<dbReference type="Gene3D" id="3.90.1720.10">
    <property type="entry name" value="endopeptidase domain like (from Nostoc punctiforme)"/>
    <property type="match status" value="1"/>
</dbReference>
<dbReference type="Pfam" id="PF04970">
    <property type="entry name" value="LRAT"/>
    <property type="match status" value="1"/>
</dbReference>
<organism evidence="4 5">
    <name type="scientific">Helianthus annuus</name>
    <name type="common">Common sunflower</name>
    <dbReference type="NCBI Taxonomy" id="4232"/>
    <lineage>
        <taxon>Eukaryota</taxon>
        <taxon>Viridiplantae</taxon>
        <taxon>Streptophyta</taxon>
        <taxon>Embryophyta</taxon>
        <taxon>Tracheophyta</taxon>
        <taxon>Spermatophyta</taxon>
        <taxon>Magnoliopsida</taxon>
        <taxon>eudicotyledons</taxon>
        <taxon>Gunneridae</taxon>
        <taxon>Pentapetalae</taxon>
        <taxon>asterids</taxon>
        <taxon>campanulids</taxon>
        <taxon>Asterales</taxon>
        <taxon>Asteraceae</taxon>
        <taxon>Asteroideae</taxon>
        <taxon>Heliantheae alliance</taxon>
        <taxon>Heliantheae</taxon>
        <taxon>Helianthus</taxon>
    </lineage>
</organism>
<dbReference type="PANTHER" id="PTHR46137:SF2">
    <property type="entry name" value="OS09G0526800 PROTEIN"/>
    <property type="match status" value="1"/>
</dbReference>
<feature type="domain" description="LRAT" evidence="3">
    <location>
        <begin position="168"/>
        <end position="265"/>
    </location>
</feature>
<evidence type="ECO:0000313" key="5">
    <source>
        <dbReference type="Proteomes" id="UP000215914"/>
    </source>
</evidence>
<dbReference type="Proteomes" id="UP000215914">
    <property type="component" value="Chromosome 3"/>
</dbReference>
<dbReference type="EMBL" id="CM007892">
    <property type="protein sequence ID" value="OTG32416.1"/>
    <property type="molecule type" value="Genomic_DNA"/>
</dbReference>
<keyword evidence="2" id="KW-0812">Transmembrane</keyword>
<dbReference type="AlphaFoldDB" id="A0A251VB93"/>
<dbReference type="InterPro" id="IPR036259">
    <property type="entry name" value="MFS_trans_sf"/>
</dbReference>
<dbReference type="PANTHER" id="PTHR46137">
    <property type="entry name" value="OS05G0310600 PROTEIN"/>
    <property type="match status" value="1"/>
</dbReference>
<comment type="similarity">
    <text evidence="1">Belongs to the major facilitator superfamily. Phosphate:H(+) symporter (TC 2.A.1.9) family.</text>
</comment>
<dbReference type="Pfam" id="PF05631">
    <property type="entry name" value="MFS_5"/>
    <property type="match status" value="1"/>
</dbReference>
<evidence type="ECO:0000313" key="4">
    <source>
        <dbReference type="EMBL" id="OTG32416.1"/>
    </source>
</evidence>